<proteinExistence type="predicted"/>
<name>A0A6A5ZSA2_9PLEO</name>
<feature type="chain" id="PRO_5025420740" evidence="1">
    <location>
        <begin position="18"/>
        <end position="216"/>
    </location>
</feature>
<evidence type="ECO:0000313" key="3">
    <source>
        <dbReference type="Proteomes" id="UP000799770"/>
    </source>
</evidence>
<gene>
    <name evidence="2" type="ORF">BDV96DRAFT_2665</name>
</gene>
<feature type="signal peptide" evidence="1">
    <location>
        <begin position="1"/>
        <end position="17"/>
    </location>
</feature>
<accession>A0A6A5ZSA2</accession>
<evidence type="ECO:0000256" key="1">
    <source>
        <dbReference type="SAM" id="SignalP"/>
    </source>
</evidence>
<dbReference type="Proteomes" id="UP000799770">
    <property type="component" value="Unassembled WGS sequence"/>
</dbReference>
<protein>
    <submittedName>
        <fullName evidence="2">Uncharacterized protein</fullName>
    </submittedName>
</protein>
<evidence type="ECO:0000313" key="2">
    <source>
        <dbReference type="EMBL" id="KAF2122602.1"/>
    </source>
</evidence>
<organism evidence="2 3">
    <name type="scientific">Lophiotrema nucula</name>
    <dbReference type="NCBI Taxonomy" id="690887"/>
    <lineage>
        <taxon>Eukaryota</taxon>
        <taxon>Fungi</taxon>
        <taxon>Dikarya</taxon>
        <taxon>Ascomycota</taxon>
        <taxon>Pezizomycotina</taxon>
        <taxon>Dothideomycetes</taxon>
        <taxon>Pleosporomycetidae</taxon>
        <taxon>Pleosporales</taxon>
        <taxon>Lophiotremataceae</taxon>
        <taxon>Lophiotrema</taxon>
    </lineage>
</organism>
<dbReference type="EMBL" id="ML977310">
    <property type="protein sequence ID" value="KAF2122602.1"/>
    <property type="molecule type" value="Genomic_DNA"/>
</dbReference>
<keyword evidence="1" id="KW-0732">Signal</keyword>
<dbReference type="AlphaFoldDB" id="A0A6A5ZSA2"/>
<sequence length="216" mass="22277">MYTYLLSALFMGSAANAAVMLKRDDPGPTVWKSPDGGNTEARFGDGKVYVGSCTPQDVINTLYDNCYGEGFCNSDSWTMQCTESDDATHTITITAPEGQYQPWIKNGLVEALSAAIGTDGVTSSEQITAMSGGGCVGCTWTGTEITVYTMPSTLGISHLNDGSVPDVITLNIKNNDEGDDEGMCEILTGIGGALAGAVNGAAGGVFGLASVACKAI</sequence>
<dbReference type="OrthoDB" id="4704201at2759"/>
<reference evidence="2" key="1">
    <citation type="journal article" date="2020" name="Stud. Mycol.">
        <title>101 Dothideomycetes genomes: a test case for predicting lifestyles and emergence of pathogens.</title>
        <authorList>
            <person name="Haridas S."/>
            <person name="Albert R."/>
            <person name="Binder M."/>
            <person name="Bloem J."/>
            <person name="Labutti K."/>
            <person name="Salamov A."/>
            <person name="Andreopoulos B."/>
            <person name="Baker S."/>
            <person name="Barry K."/>
            <person name="Bills G."/>
            <person name="Bluhm B."/>
            <person name="Cannon C."/>
            <person name="Castanera R."/>
            <person name="Culley D."/>
            <person name="Daum C."/>
            <person name="Ezra D."/>
            <person name="Gonzalez J."/>
            <person name="Henrissat B."/>
            <person name="Kuo A."/>
            <person name="Liang C."/>
            <person name="Lipzen A."/>
            <person name="Lutzoni F."/>
            <person name="Magnuson J."/>
            <person name="Mondo S."/>
            <person name="Nolan M."/>
            <person name="Ohm R."/>
            <person name="Pangilinan J."/>
            <person name="Park H.-J."/>
            <person name="Ramirez L."/>
            <person name="Alfaro M."/>
            <person name="Sun H."/>
            <person name="Tritt A."/>
            <person name="Yoshinaga Y."/>
            <person name="Zwiers L.-H."/>
            <person name="Turgeon B."/>
            <person name="Goodwin S."/>
            <person name="Spatafora J."/>
            <person name="Crous P."/>
            <person name="Grigoriev I."/>
        </authorList>
    </citation>
    <scope>NUCLEOTIDE SEQUENCE</scope>
    <source>
        <strain evidence="2">CBS 627.86</strain>
    </source>
</reference>
<keyword evidence="3" id="KW-1185">Reference proteome</keyword>